<reference evidence="4 5" key="1">
    <citation type="submission" date="2018-12" db="EMBL/GenBank/DDBJ databases">
        <authorList>
            <consortium name="Pathogen Informatics"/>
        </authorList>
    </citation>
    <scope>NUCLEOTIDE SEQUENCE [LARGE SCALE GENOMIC DNA]</scope>
    <source>
        <strain evidence="4 5">NCTC11923</strain>
    </source>
</reference>
<accession>A0A448K9P2</accession>
<feature type="chain" id="PRO_5019467004" description="Gram-positive cocci surface proteins LPxTG domain-containing protein" evidence="3">
    <location>
        <begin position="39"/>
        <end position="399"/>
    </location>
</feature>
<feature type="transmembrane region" description="Helical" evidence="2">
    <location>
        <begin position="375"/>
        <end position="393"/>
    </location>
</feature>
<evidence type="ECO:0000313" key="4">
    <source>
        <dbReference type="EMBL" id="VEG73590.1"/>
    </source>
</evidence>
<sequence>MIVPLQPTRSHRTPRRRALVSAACLLAASLSVSAPALASEGQSATSMRDSSVTAQALAEKIAGDGVSVSNATVSGLDVQLGTVSGLPGDSHAITDGVALTTGSLIDPDPQADSDVDFEMSSVLGPNKKLTTTGDLGGAGEEGLSTLAGEDTYDAATLSFDVTATGSTMVLLYEFGSEEYAGEGGSGAGNPNKGSWQSQGFKDVVKIDVNGTNCALVPGTDTPVNAGTVNEASNAGYYVPNISGHQLGSIDVAFNGYTPTMACQAAVTPGETVRVSISIADTRDGQLDSTLLLATDGLGFADTLPKDPCSAYGANCQVQPNPTVQPTTTAQPTASSGPGATSSGAPGTGGGAYGARDAKATQSDGRSVLAQAGGDALPWLIGAGALLVAGGVLLRRRRRG</sequence>
<dbReference type="AlphaFoldDB" id="A0A448K9P2"/>
<dbReference type="NCBIfam" id="TIGR01167">
    <property type="entry name" value="LPXTG_anchor"/>
    <property type="match status" value="1"/>
</dbReference>
<dbReference type="InterPro" id="IPR049804">
    <property type="entry name" value="Choice_anch_L"/>
</dbReference>
<feature type="compositionally biased region" description="Low complexity" evidence="1">
    <location>
        <begin position="319"/>
        <end position="344"/>
    </location>
</feature>
<evidence type="ECO:0000313" key="5">
    <source>
        <dbReference type="Proteomes" id="UP000276899"/>
    </source>
</evidence>
<organism evidence="4 5">
    <name type="scientific">Actinomyces slackii</name>
    <dbReference type="NCBI Taxonomy" id="52774"/>
    <lineage>
        <taxon>Bacteria</taxon>
        <taxon>Bacillati</taxon>
        <taxon>Actinomycetota</taxon>
        <taxon>Actinomycetes</taxon>
        <taxon>Actinomycetales</taxon>
        <taxon>Actinomycetaceae</taxon>
        <taxon>Actinomyces</taxon>
    </lineage>
</organism>
<name>A0A448K9P2_9ACTO</name>
<dbReference type="NCBIfam" id="NF038133">
    <property type="entry name" value="choice_anch_L"/>
    <property type="match status" value="1"/>
</dbReference>
<keyword evidence="3" id="KW-0732">Signal</keyword>
<keyword evidence="2" id="KW-1133">Transmembrane helix</keyword>
<keyword evidence="5" id="KW-1185">Reference proteome</keyword>
<dbReference type="KEGG" id="asla:NCTC11923_00199"/>
<keyword evidence="2" id="KW-0472">Membrane</keyword>
<dbReference type="RefSeq" id="WP_034515529.1">
    <property type="nucleotide sequence ID" value="NZ_CBCRWE010000052.1"/>
</dbReference>
<gene>
    <name evidence="4" type="ORF">NCTC11923_00199</name>
</gene>
<dbReference type="EMBL" id="LR134363">
    <property type="protein sequence ID" value="VEG73590.1"/>
    <property type="molecule type" value="Genomic_DNA"/>
</dbReference>
<proteinExistence type="predicted"/>
<evidence type="ECO:0000256" key="3">
    <source>
        <dbReference type="SAM" id="SignalP"/>
    </source>
</evidence>
<keyword evidence="2" id="KW-0812">Transmembrane</keyword>
<feature type="signal peptide" evidence="3">
    <location>
        <begin position="1"/>
        <end position="38"/>
    </location>
</feature>
<protein>
    <recommendedName>
        <fullName evidence="6">Gram-positive cocci surface proteins LPxTG domain-containing protein</fullName>
    </recommendedName>
</protein>
<dbReference type="Proteomes" id="UP000276899">
    <property type="component" value="Chromosome"/>
</dbReference>
<dbReference type="STRING" id="1278298.GCA_000428685_01039"/>
<evidence type="ECO:0008006" key="6">
    <source>
        <dbReference type="Google" id="ProtNLM"/>
    </source>
</evidence>
<evidence type="ECO:0000256" key="2">
    <source>
        <dbReference type="SAM" id="Phobius"/>
    </source>
</evidence>
<feature type="region of interest" description="Disordered" evidence="1">
    <location>
        <begin position="319"/>
        <end position="358"/>
    </location>
</feature>
<evidence type="ECO:0000256" key="1">
    <source>
        <dbReference type="SAM" id="MobiDB-lite"/>
    </source>
</evidence>